<dbReference type="PANTHER" id="PTHR42895:SF1">
    <property type="entry name" value="IRON-SULFUR CLUSTER PROTEIN"/>
    <property type="match status" value="1"/>
</dbReference>
<evidence type="ECO:0008006" key="5">
    <source>
        <dbReference type="Google" id="ProtNLM"/>
    </source>
</evidence>
<comment type="caution">
    <text evidence="3">The sequence shown here is derived from an EMBL/GenBank/DDBJ whole genome shotgun (WGS) entry which is preliminary data.</text>
</comment>
<dbReference type="InterPro" id="IPR027980">
    <property type="entry name" value="RACo_C"/>
</dbReference>
<protein>
    <recommendedName>
        <fullName evidence="5">Methylamine methyltransferase corrinoid protein reductive activase</fullName>
    </recommendedName>
</protein>
<dbReference type="RefSeq" id="WP_055944209.1">
    <property type="nucleotide sequence ID" value="NZ_JAQDCV010000002.1"/>
</dbReference>
<evidence type="ECO:0000313" key="3">
    <source>
        <dbReference type="EMBL" id="KQC84929.1"/>
    </source>
</evidence>
<keyword evidence="4" id="KW-1185">Reference proteome</keyword>
<reference evidence="3 4" key="1">
    <citation type="submission" date="2015-10" db="EMBL/GenBank/DDBJ databases">
        <title>Butyribacter intestini gen. nov., sp. nov., a butyric acid-producing bacterium of the family Lachnospiraceae isolated from the human faeces.</title>
        <authorList>
            <person name="Zou Y."/>
            <person name="Xue W."/>
            <person name="Luo G."/>
            <person name="Lv M."/>
        </authorList>
    </citation>
    <scope>NUCLEOTIDE SEQUENCE [LARGE SCALE GENOMIC DNA]</scope>
    <source>
        <strain evidence="3 4">TF01-11</strain>
    </source>
</reference>
<dbReference type="Gene3D" id="3.30.420.480">
    <property type="entry name" value="Domain of unknown function (DUF4445)"/>
    <property type="match status" value="1"/>
</dbReference>
<dbReference type="InterPro" id="IPR052911">
    <property type="entry name" value="Corrinoid_activation_enz"/>
</dbReference>
<feature type="domain" description="RACo-like middle region" evidence="2">
    <location>
        <begin position="140"/>
        <end position="227"/>
    </location>
</feature>
<evidence type="ECO:0000259" key="2">
    <source>
        <dbReference type="Pfam" id="PF17651"/>
    </source>
</evidence>
<dbReference type="EMBL" id="LLKB01000005">
    <property type="protein sequence ID" value="KQC84929.1"/>
    <property type="molecule type" value="Genomic_DNA"/>
</dbReference>
<dbReference type="Proteomes" id="UP000050833">
    <property type="component" value="Unassembled WGS sequence"/>
</dbReference>
<proteinExistence type="predicted"/>
<dbReference type="InterPro" id="IPR041414">
    <property type="entry name" value="Raco-like_middle"/>
</dbReference>
<dbReference type="Pfam" id="PF14574">
    <property type="entry name" value="RACo_C_ter"/>
    <property type="match status" value="1"/>
</dbReference>
<evidence type="ECO:0000259" key="1">
    <source>
        <dbReference type="Pfam" id="PF14574"/>
    </source>
</evidence>
<dbReference type="InterPro" id="IPR042259">
    <property type="entry name" value="Raco-like_middle_sf"/>
</dbReference>
<feature type="domain" description="RACo-like middle region" evidence="2">
    <location>
        <begin position="46"/>
        <end position="120"/>
    </location>
</feature>
<dbReference type="PANTHER" id="PTHR42895">
    <property type="entry name" value="IRON-SULFUR CLUSTER-BINDING PROTEIN-RELATED"/>
    <property type="match status" value="1"/>
</dbReference>
<organism evidence="3 4">
    <name type="scientific">Butyribacter intestini</name>
    <dbReference type="NCBI Taxonomy" id="1703332"/>
    <lineage>
        <taxon>Bacteria</taxon>
        <taxon>Bacillati</taxon>
        <taxon>Bacillota</taxon>
        <taxon>Clostridia</taxon>
        <taxon>Lachnospirales</taxon>
        <taxon>Lachnospiraceae</taxon>
        <taxon>Butyribacter</taxon>
    </lineage>
</organism>
<feature type="domain" description="RACo C-terminal" evidence="1">
    <location>
        <begin position="233"/>
        <end position="486"/>
    </location>
</feature>
<dbReference type="AlphaFoldDB" id="A0AAW3JTF0"/>
<gene>
    <name evidence="3" type="ORF">APZ18_09435</name>
</gene>
<accession>A0AAW3JTF0</accession>
<sequence>MVIIKKEKFTSEKSVLYVKNKQTEEKKVVSEGTDTDVLNNDINLEFGIAVDIGTTSIAIGIFDIKSGSLIGNQTRTNCQTMYGSDVMMRIMHCINGKEQLLHDILIEQIEDMTGSILDNNISGHKSNIHSKISSKIVSKESDKIPDIVIKKMVVVGNTTMCHIFLNKDVTGLKGAPFSVAYEGVYRTNSYDIGFKIYDIDEVIVLPNIMAHVGADAAAVLCKEKMYKTGINEIAIDIGTNAEILLNCSEKVFVTSTAAGPAFEGKGIRSGMRAAPGAINSVKISRVNGNIILGMLDDGKAENPRGLCGSGLIDAISELMKARLLKKDGYLLTREEALRQNVNINLCKHLKSDDKDGNCFILSEENNIVITQKDIRNVQLAKGAIQAGCEILLKKAGIGLNDINSIKIAGVFGKYIHVSQAMNFGLFPKYPEKLEIVGNAAGDGAAMALFEDGFIDEMEKQVKKVHHVELAGEKDFQKKFMNAMELKEWYYN</sequence>
<name>A0AAW3JTF0_9FIRM</name>
<dbReference type="Pfam" id="PF17651">
    <property type="entry name" value="Raco_middle"/>
    <property type="match status" value="2"/>
</dbReference>
<evidence type="ECO:0000313" key="4">
    <source>
        <dbReference type="Proteomes" id="UP000050833"/>
    </source>
</evidence>